<keyword evidence="1" id="KW-1133">Transmembrane helix</keyword>
<evidence type="ECO:0000313" key="2">
    <source>
        <dbReference type="EMBL" id="TWG09218.1"/>
    </source>
</evidence>
<evidence type="ECO:0000256" key="1">
    <source>
        <dbReference type="SAM" id="Phobius"/>
    </source>
</evidence>
<gene>
    <name evidence="2" type="ORF">FHX34_10917</name>
</gene>
<keyword evidence="3" id="KW-1185">Reference proteome</keyword>
<reference evidence="2 3" key="1">
    <citation type="submission" date="2019-06" db="EMBL/GenBank/DDBJ databases">
        <title>Sequencing the genomes of 1000 actinobacteria strains.</title>
        <authorList>
            <person name="Klenk H.-P."/>
        </authorList>
    </citation>
    <scope>NUCLEOTIDE SEQUENCE [LARGE SCALE GENOMIC DNA]</scope>
    <source>
        <strain evidence="2 3">DSM 43866</strain>
    </source>
</reference>
<keyword evidence="1" id="KW-0812">Transmembrane</keyword>
<accession>A0A561VC72</accession>
<dbReference type="AlphaFoldDB" id="A0A561VC72"/>
<keyword evidence="1" id="KW-0472">Membrane</keyword>
<evidence type="ECO:0000313" key="3">
    <source>
        <dbReference type="Proteomes" id="UP000320239"/>
    </source>
</evidence>
<feature type="transmembrane region" description="Helical" evidence="1">
    <location>
        <begin position="119"/>
        <end position="140"/>
    </location>
</feature>
<protein>
    <recommendedName>
        <fullName evidence="4">Tat (Twin-arginine translocation) pathway signal sequence</fullName>
    </recommendedName>
</protein>
<name>A0A561VC72_ACTTI</name>
<proteinExistence type="predicted"/>
<evidence type="ECO:0008006" key="4">
    <source>
        <dbReference type="Google" id="ProtNLM"/>
    </source>
</evidence>
<feature type="transmembrane region" description="Helical" evidence="1">
    <location>
        <begin position="239"/>
        <end position="260"/>
    </location>
</feature>
<dbReference type="Proteomes" id="UP000320239">
    <property type="component" value="Unassembled WGS sequence"/>
</dbReference>
<organism evidence="2 3">
    <name type="scientific">Actinoplanes teichomyceticus</name>
    <dbReference type="NCBI Taxonomy" id="1867"/>
    <lineage>
        <taxon>Bacteria</taxon>
        <taxon>Bacillati</taxon>
        <taxon>Actinomycetota</taxon>
        <taxon>Actinomycetes</taxon>
        <taxon>Micromonosporales</taxon>
        <taxon>Micromonosporaceae</taxon>
        <taxon>Actinoplanes</taxon>
    </lineage>
</organism>
<dbReference type="RefSeq" id="WP_203723851.1">
    <property type="nucleotide sequence ID" value="NZ_BOMX01000168.1"/>
</dbReference>
<feature type="transmembrane region" description="Helical" evidence="1">
    <location>
        <begin position="197"/>
        <end position="218"/>
    </location>
</feature>
<feature type="transmembrane region" description="Helical" evidence="1">
    <location>
        <begin position="85"/>
        <end position="107"/>
    </location>
</feature>
<comment type="caution">
    <text evidence="2">The sequence shown here is derived from an EMBL/GenBank/DDBJ whole genome shotgun (WGS) entry which is preliminary data.</text>
</comment>
<sequence>MRRSLSTGTRSRLLTVLAGLLAVAFVLAPGPLAAGRQTGDLRFERRLADAVHGSVAEYWRAGGPDLSPGLHRVTDYWFRYHVAKAVIAALLLTALVALGVLVWRAVLRAGGTGAARRGALALGGAAVAVLALFSGALVMANVQGAVAPLSSLMPILVDGPTGARSAALREQIAQRLAGAPDAGGWTPPALQVLVDDFARYHVALAVLAALAAAGLAVLGVRFGRRFARTDRSDRRARHVWASLGAAAALSSLAAVVLVVANTGTAADPAPALAAFLAGGW</sequence>
<dbReference type="EMBL" id="VIWY01000009">
    <property type="protein sequence ID" value="TWG09218.1"/>
    <property type="molecule type" value="Genomic_DNA"/>
</dbReference>